<protein>
    <recommendedName>
        <fullName evidence="3">PH domain-containing protein</fullName>
    </recommendedName>
</protein>
<dbReference type="PANTHER" id="PTHR10554:SF8">
    <property type="entry name" value="BETA-2-SYNTROPHIN"/>
    <property type="match status" value="1"/>
</dbReference>
<dbReference type="EMBL" id="JAHRIO010031069">
    <property type="protein sequence ID" value="MEQ2168491.1"/>
    <property type="molecule type" value="Genomic_DNA"/>
</dbReference>
<gene>
    <name evidence="1" type="ORF">GOODEAATRI_014984</name>
</gene>
<evidence type="ECO:0000313" key="2">
    <source>
        <dbReference type="Proteomes" id="UP001476798"/>
    </source>
</evidence>
<feature type="non-terminal residue" evidence="1">
    <location>
        <position position="1"/>
    </location>
</feature>
<keyword evidence="2" id="KW-1185">Reference proteome</keyword>
<proteinExistence type="predicted"/>
<evidence type="ECO:0008006" key="3">
    <source>
        <dbReference type="Google" id="ProtNLM"/>
    </source>
</evidence>
<comment type="caution">
    <text evidence="1">The sequence shown here is derived from an EMBL/GenBank/DDBJ whole genome shotgun (WGS) entry which is preliminary data.</text>
</comment>
<dbReference type="InterPro" id="IPR015482">
    <property type="entry name" value="Syntrophin"/>
</dbReference>
<accession>A0ABV0NBP2</accession>
<name>A0ABV0NBP2_9TELE</name>
<sequence length="145" mass="16273">IQLEGGRQQFRPVVMALTEKDILLFESVPWSRESWSMPLLTHPLLATRLFIGCSKCILIVQNFKLLMAKYFPLPYLSRLVHSGSARGSPSHSSDLVFATRTGTGRGIESHIFRVETHWDLSTWTRALVQGVHAAAEIIKEVSIGE</sequence>
<organism evidence="1 2">
    <name type="scientific">Goodea atripinnis</name>
    <dbReference type="NCBI Taxonomy" id="208336"/>
    <lineage>
        <taxon>Eukaryota</taxon>
        <taxon>Metazoa</taxon>
        <taxon>Chordata</taxon>
        <taxon>Craniata</taxon>
        <taxon>Vertebrata</taxon>
        <taxon>Euteleostomi</taxon>
        <taxon>Actinopterygii</taxon>
        <taxon>Neopterygii</taxon>
        <taxon>Teleostei</taxon>
        <taxon>Neoteleostei</taxon>
        <taxon>Acanthomorphata</taxon>
        <taxon>Ovalentaria</taxon>
        <taxon>Atherinomorphae</taxon>
        <taxon>Cyprinodontiformes</taxon>
        <taxon>Goodeidae</taxon>
        <taxon>Goodea</taxon>
    </lineage>
</organism>
<dbReference type="PANTHER" id="PTHR10554">
    <property type="entry name" value="SYNTROPHIN"/>
    <property type="match status" value="1"/>
</dbReference>
<dbReference type="Proteomes" id="UP001476798">
    <property type="component" value="Unassembled WGS sequence"/>
</dbReference>
<evidence type="ECO:0000313" key="1">
    <source>
        <dbReference type="EMBL" id="MEQ2168491.1"/>
    </source>
</evidence>
<reference evidence="1 2" key="1">
    <citation type="submission" date="2021-06" db="EMBL/GenBank/DDBJ databases">
        <authorList>
            <person name="Palmer J.M."/>
        </authorList>
    </citation>
    <scope>NUCLEOTIDE SEQUENCE [LARGE SCALE GENOMIC DNA]</scope>
    <source>
        <strain evidence="1 2">GA_2019</strain>
        <tissue evidence="1">Muscle</tissue>
    </source>
</reference>